<dbReference type="STRING" id="1123237.Salmuc_00256"/>
<evidence type="ECO:0000313" key="2">
    <source>
        <dbReference type="Proteomes" id="UP000015347"/>
    </source>
</evidence>
<proteinExistence type="predicted"/>
<dbReference type="Pfam" id="PF05521">
    <property type="entry name" value="Phage_HCP"/>
    <property type="match status" value="1"/>
</dbReference>
<comment type="caution">
    <text evidence="1">The sequence shown here is derived from an EMBL/GenBank/DDBJ whole genome shotgun (WGS) entry which is preliminary data.</text>
</comment>
<dbReference type="AlphaFoldDB" id="S9QQL3"/>
<dbReference type="eggNOG" id="COG5614">
    <property type="taxonomic scope" value="Bacteria"/>
</dbReference>
<gene>
    <name evidence="1" type="ORF">Salmuc_00256</name>
</gene>
<dbReference type="HOGENOM" id="CLU_147810_5_1_5"/>
<accession>S9QQL3</accession>
<sequence length="109" mass="11859">MHLNRELELVAAQPAPDGAGGFAETWQKIGTLWAEIRPRRGRESKGEAGAVAVGRFRITVRGAPQGASARPVPGQRFRMGARLFRILAVTEREPGGMYLVCETQEEVAS</sequence>
<dbReference type="Gene3D" id="2.40.10.270">
    <property type="entry name" value="Bacteriophage SPP1 head-tail adaptor protein"/>
    <property type="match status" value="1"/>
</dbReference>
<protein>
    <submittedName>
        <fullName evidence="1">Gene Transfer Agent protein</fullName>
    </submittedName>
</protein>
<organism evidence="1 2">
    <name type="scientific">Salipiger mucosus DSM 16094</name>
    <dbReference type="NCBI Taxonomy" id="1123237"/>
    <lineage>
        <taxon>Bacteria</taxon>
        <taxon>Pseudomonadati</taxon>
        <taxon>Pseudomonadota</taxon>
        <taxon>Alphaproteobacteria</taxon>
        <taxon>Rhodobacterales</taxon>
        <taxon>Roseobacteraceae</taxon>
        <taxon>Salipiger</taxon>
    </lineage>
</organism>
<dbReference type="EMBL" id="APVH01000028">
    <property type="protein sequence ID" value="EPX81942.1"/>
    <property type="molecule type" value="Genomic_DNA"/>
</dbReference>
<dbReference type="InterPro" id="IPR038666">
    <property type="entry name" value="SSP1_head-tail_sf"/>
</dbReference>
<reference evidence="2" key="1">
    <citation type="journal article" date="2014" name="Stand. Genomic Sci.">
        <title>Genome sequence of the exopolysaccharide-producing Salipiger mucosus type strain (DSM 16094(T)), a moderately halophilic member of the Roseobacter clade.</title>
        <authorList>
            <person name="Riedel T."/>
            <person name="Spring S."/>
            <person name="Fiebig A."/>
            <person name="Petersen J."/>
            <person name="Kyrpides N.C."/>
            <person name="Goker M."/>
            <person name="Klenk H.P."/>
        </authorList>
    </citation>
    <scope>NUCLEOTIDE SEQUENCE [LARGE SCALE GENOMIC DNA]</scope>
    <source>
        <strain evidence="2">DSM 16094</strain>
    </source>
</reference>
<dbReference type="Proteomes" id="UP000015347">
    <property type="component" value="Unassembled WGS sequence"/>
</dbReference>
<evidence type="ECO:0000313" key="1">
    <source>
        <dbReference type="EMBL" id="EPX81942.1"/>
    </source>
</evidence>
<keyword evidence="2" id="KW-1185">Reference proteome</keyword>
<name>S9QQL3_9RHOB</name>
<dbReference type="InterPro" id="IPR008767">
    <property type="entry name" value="Phage_SPP1_head-tail_adaptor"/>
</dbReference>